<evidence type="ECO:0000313" key="1">
    <source>
        <dbReference type="EMBL" id="MFM1724181.1"/>
    </source>
</evidence>
<reference evidence="1 2" key="1">
    <citation type="submission" date="2023-11" db="EMBL/GenBank/DDBJ databases">
        <authorList>
            <person name="Val-Calvo J."/>
            <person name="Scortti M."/>
            <person name="Vazquez-Boland J."/>
        </authorList>
    </citation>
    <scope>NUCLEOTIDE SEQUENCE [LARGE SCALE GENOMIC DNA]</scope>
    <source>
        <strain evidence="1 2">PAM 2766</strain>
    </source>
</reference>
<keyword evidence="2" id="KW-1185">Reference proteome</keyword>
<sequence length="185" mass="18931">MSLRMGKPAWTRTRAVLSLGMVFGLGAVGTLAAWSDSATTTTGVFSTTSIQMKVDGQRPMATFAKLKKSSMMLGNSVAGDIKVQNTGTVGYKWAVSASGTGSAALLGKLKVSLHQTVANNGSTCSGPMIGSVQTVSANPTLVSGRALAAGAEDIVCIQVTVDSSAGMNERFKIADLSFSFTAVGQ</sequence>
<name>A0ABW9FHM5_9NOCA</name>
<dbReference type="RefSeq" id="WP_420164731.1">
    <property type="nucleotide sequence ID" value="NZ_JBDLNV010000004.1"/>
</dbReference>
<evidence type="ECO:0000313" key="2">
    <source>
        <dbReference type="Proteomes" id="UP001629745"/>
    </source>
</evidence>
<dbReference type="NCBIfam" id="TIGR04088">
    <property type="entry name" value="cognate_SipW"/>
    <property type="match status" value="1"/>
</dbReference>
<comment type="caution">
    <text evidence="1">The sequence shown here is derived from an EMBL/GenBank/DDBJ whole genome shotgun (WGS) entry which is preliminary data.</text>
</comment>
<proteinExistence type="predicted"/>
<organism evidence="1 2">
    <name type="scientific">Rhodococcus parequi</name>
    <dbReference type="NCBI Taxonomy" id="3137122"/>
    <lineage>
        <taxon>Bacteria</taxon>
        <taxon>Bacillati</taxon>
        <taxon>Actinomycetota</taxon>
        <taxon>Actinomycetes</taxon>
        <taxon>Mycobacteriales</taxon>
        <taxon>Nocardiaceae</taxon>
        <taxon>Rhodococcus</taxon>
    </lineage>
</organism>
<accession>A0ABW9FHM5</accession>
<dbReference type="Proteomes" id="UP001629745">
    <property type="component" value="Unassembled WGS sequence"/>
</dbReference>
<dbReference type="InterPro" id="IPR023833">
    <property type="entry name" value="Signal_pept_SipW-depend-type"/>
</dbReference>
<gene>
    <name evidence="1" type="ORF">ABEU20_002758</name>
</gene>
<protein>
    <submittedName>
        <fullName evidence="1">SipW-dependent-type signal peptide-containing protein</fullName>
    </submittedName>
</protein>
<dbReference type="EMBL" id="JBDLNV010000004">
    <property type="protein sequence ID" value="MFM1724181.1"/>
    <property type="molecule type" value="Genomic_DNA"/>
</dbReference>